<evidence type="ECO:0000259" key="2">
    <source>
        <dbReference type="Pfam" id="PF14497"/>
    </source>
</evidence>
<protein>
    <recommendedName>
        <fullName evidence="2">Glutathione S-transferase C-terminal domain-containing protein</fullName>
    </recommendedName>
</protein>
<dbReference type="Pfam" id="PF14497">
    <property type="entry name" value="GST_C_3"/>
    <property type="match status" value="1"/>
</dbReference>
<evidence type="ECO:0000256" key="1">
    <source>
        <dbReference type="SAM" id="MobiDB-lite"/>
    </source>
</evidence>
<evidence type="ECO:0000313" key="3">
    <source>
        <dbReference type="EMBL" id="GMH62744.1"/>
    </source>
</evidence>
<dbReference type="EMBL" id="BLQM01000094">
    <property type="protein sequence ID" value="GMH62744.1"/>
    <property type="molecule type" value="Genomic_DNA"/>
</dbReference>
<accession>A0A9W6ZYK8</accession>
<dbReference type="Gene3D" id="3.40.30.10">
    <property type="entry name" value="Glutaredoxin"/>
    <property type="match status" value="1"/>
</dbReference>
<comment type="caution">
    <text evidence="3">The sequence shown here is derived from an EMBL/GenBank/DDBJ whole genome shotgun (WGS) entry which is preliminary data.</text>
</comment>
<dbReference type="PANTHER" id="PTHR11571">
    <property type="entry name" value="GLUTATHIONE S-TRANSFERASE"/>
    <property type="match status" value="1"/>
</dbReference>
<sequence length="322" mass="35089">MSSAAYTVFYFDAFSGRAEPAHLMLAAANASFEKKGKDDLPSTAFQAPALRDNSSGLVLGQTTVISKFLGRRLGFDISGGDEEIVAMKIADDIADIWSEGYSLRKKLDAGKCLEWLDVRPDGTRNRGRFVRLLSVINESRSMGGLRGQGQTFLTGSEVKYVDFLFLNAVRVMEHCYGADRVALCLGQQACGNLKDVVENVKGLERLKEYLASCPPVLYESVSAAKLFGQTGRRDSRSISPPKPPSQGSLAKRYSKGFVDKTVGPRIDNGPPPGHAALKKRSTINVGELRTDSIHDFNKEQRKTEKVENAWGAMFNAAGGGKK</sequence>
<dbReference type="PANTHER" id="PTHR11571:SF260">
    <property type="entry name" value="GLUTATHIONE S-TRANSFERASE"/>
    <property type="match status" value="1"/>
</dbReference>
<dbReference type="InterPro" id="IPR036249">
    <property type="entry name" value="Thioredoxin-like_sf"/>
</dbReference>
<dbReference type="SUPFAM" id="SSF52833">
    <property type="entry name" value="Thioredoxin-like"/>
    <property type="match status" value="1"/>
</dbReference>
<evidence type="ECO:0000313" key="4">
    <source>
        <dbReference type="Proteomes" id="UP001162640"/>
    </source>
</evidence>
<reference evidence="4" key="1">
    <citation type="journal article" date="2023" name="Commun. Biol.">
        <title>Genome analysis of Parmales, the sister group of diatoms, reveals the evolutionary specialization of diatoms from phago-mixotrophs to photoautotrophs.</title>
        <authorList>
            <person name="Ban H."/>
            <person name="Sato S."/>
            <person name="Yoshikawa S."/>
            <person name="Yamada K."/>
            <person name="Nakamura Y."/>
            <person name="Ichinomiya M."/>
            <person name="Sato N."/>
            <person name="Blanc-Mathieu R."/>
            <person name="Endo H."/>
            <person name="Kuwata A."/>
            <person name="Ogata H."/>
        </authorList>
    </citation>
    <scope>NUCLEOTIDE SEQUENCE [LARGE SCALE GENOMIC DNA]</scope>
</reference>
<proteinExistence type="predicted"/>
<dbReference type="Proteomes" id="UP001162640">
    <property type="component" value="Unassembled WGS sequence"/>
</dbReference>
<dbReference type="AlphaFoldDB" id="A0A9W6ZYK8"/>
<dbReference type="InterPro" id="IPR036282">
    <property type="entry name" value="Glutathione-S-Trfase_C_sf"/>
</dbReference>
<dbReference type="InterPro" id="IPR004046">
    <property type="entry name" value="GST_C"/>
</dbReference>
<dbReference type="InterPro" id="IPR050213">
    <property type="entry name" value="GST_superfamily"/>
</dbReference>
<feature type="region of interest" description="Disordered" evidence="1">
    <location>
        <begin position="260"/>
        <end position="279"/>
    </location>
</feature>
<feature type="region of interest" description="Disordered" evidence="1">
    <location>
        <begin position="230"/>
        <end position="253"/>
    </location>
</feature>
<name>A0A9W6ZYK8_9STRA</name>
<feature type="domain" description="Glutathione S-transferase C-terminal" evidence="2">
    <location>
        <begin position="146"/>
        <end position="212"/>
    </location>
</feature>
<dbReference type="SUPFAM" id="SSF47616">
    <property type="entry name" value="GST C-terminal domain-like"/>
    <property type="match status" value="1"/>
</dbReference>
<dbReference type="GO" id="GO:0004364">
    <property type="term" value="F:glutathione transferase activity"/>
    <property type="evidence" value="ECO:0007669"/>
    <property type="project" value="TreeGrafter"/>
</dbReference>
<organism evidence="3 4">
    <name type="scientific">Triparma laevis f. inornata</name>
    <dbReference type="NCBI Taxonomy" id="1714386"/>
    <lineage>
        <taxon>Eukaryota</taxon>
        <taxon>Sar</taxon>
        <taxon>Stramenopiles</taxon>
        <taxon>Ochrophyta</taxon>
        <taxon>Bolidophyceae</taxon>
        <taxon>Parmales</taxon>
        <taxon>Triparmaceae</taxon>
        <taxon>Triparma</taxon>
    </lineage>
</organism>
<dbReference type="GO" id="GO:0006749">
    <property type="term" value="P:glutathione metabolic process"/>
    <property type="evidence" value="ECO:0007669"/>
    <property type="project" value="TreeGrafter"/>
</dbReference>
<gene>
    <name evidence="3" type="ORF">TL16_g03545</name>
</gene>
<dbReference type="Gene3D" id="1.20.1050.10">
    <property type="match status" value="1"/>
</dbReference>